<comment type="similarity">
    <text evidence="2">Belongs to the hook family.</text>
</comment>
<dbReference type="GO" id="GO:0051959">
    <property type="term" value="F:dynein light intermediate chain binding"/>
    <property type="evidence" value="ECO:0007669"/>
    <property type="project" value="TreeGrafter"/>
</dbReference>
<keyword evidence="6" id="KW-0206">Cytoskeleton</keyword>
<evidence type="ECO:0000313" key="10">
    <source>
        <dbReference type="Ensembl" id="ENSACIP00000027562.1"/>
    </source>
</evidence>
<reference evidence="10" key="1">
    <citation type="submission" date="2025-08" db="UniProtKB">
        <authorList>
            <consortium name="Ensembl"/>
        </authorList>
    </citation>
    <scope>IDENTIFICATION</scope>
</reference>
<dbReference type="SUPFAM" id="SSF116907">
    <property type="entry name" value="Hook domain"/>
    <property type="match status" value="1"/>
</dbReference>
<dbReference type="GeneTree" id="ENSGT00940000160152"/>
<evidence type="ECO:0000256" key="7">
    <source>
        <dbReference type="SAM" id="Coils"/>
    </source>
</evidence>
<dbReference type="Proteomes" id="UP000261340">
    <property type="component" value="Unplaced"/>
</dbReference>
<evidence type="ECO:0000256" key="3">
    <source>
        <dbReference type="ARBA" id="ARBA00022490"/>
    </source>
</evidence>
<accession>A0A3Q0SY05</accession>
<feature type="coiled-coil region" evidence="7">
    <location>
        <begin position="231"/>
        <end position="415"/>
    </location>
</feature>
<dbReference type="PANTHER" id="PTHR18947">
    <property type="entry name" value="HOOK PROTEINS"/>
    <property type="match status" value="1"/>
</dbReference>
<dbReference type="FunFam" id="1.10.418.10:FF:000024">
    <property type="entry name" value="Hook homolog 3 (Drosophila)"/>
    <property type="match status" value="1"/>
</dbReference>
<dbReference type="GO" id="GO:0010256">
    <property type="term" value="P:endomembrane system organization"/>
    <property type="evidence" value="ECO:0007669"/>
    <property type="project" value="UniProtKB-ARBA"/>
</dbReference>
<protein>
    <submittedName>
        <fullName evidence="10">Hook microtubule tethering protein 2</fullName>
    </submittedName>
</protein>
<evidence type="ECO:0000313" key="11">
    <source>
        <dbReference type="Proteomes" id="UP000261340"/>
    </source>
</evidence>
<proteinExistence type="inferred from homology"/>
<feature type="region of interest" description="Disordered" evidence="8">
    <location>
        <begin position="447"/>
        <end position="466"/>
    </location>
</feature>
<evidence type="ECO:0000256" key="5">
    <source>
        <dbReference type="ARBA" id="ARBA00023054"/>
    </source>
</evidence>
<dbReference type="InterPro" id="IPR036872">
    <property type="entry name" value="CH_dom_sf"/>
</dbReference>
<dbReference type="InterPro" id="IPR001715">
    <property type="entry name" value="CH_dom"/>
</dbReference>
<comment type="subcellular location">
    <subcellularLocation>
        <location evidence="1">Cytoplasm</location>
        <location evidence="1">Cytoskeleton</location>
    </subcellularLocation>
</comment>
<dbReference type="GO" id="GO:0031122">
    <property type="term" value="P:cytoplasmic microtubule organization"/>
    <property type="evidence" value="ECO:0007669"/>
    <property type="project" value="InterPro"/>
</dbReference>
<reference evidence="10" key="2">
    <citation type="submission" date="2025-09" db="UniProtKB">
        <authorList>
            <consortium name="Ensembl"/>
        </authorList>
    </citation>
    <scope>IDENTIFICATION</scope>
</reference>
<gene>
    <name evidence="10" type="primary">HOOK2</name>
</gene>
<keyword evidence="11" id="KW-1185">Reference proteome</keyword>
<sequence length="466" mass="54925">MSLDKAKLCDSLLTWLQTFQVPSCNSKHDLTSGVAIAHVLHRIDPSWFNETWLGRIKEESGANWRLKVSNLKKILKSMLEYYHDVLGHQVSDEHLQVRLLEERNTVYMQRTCELEEELRRANAVRSQLDTYKRQAHELHTKHSAEAMKAEKWQFEYKNLHDKYDALLKEKERLIAERDTLRETNDELRCAQVQQRCLSGAVENLAAEIMPTEIKETVVRLQSENKMLCVQEETYRQKLVEVQAELEEAQRRKNALETQNRLNQQQISELRSQIEELQKALQEQDSKNEDSSLLKKKLEEHLEKLHEAHSDLQKKKEVIDDLEPKVDSNMAKKIDELQEILRKKDEDMKQMEQRYKRYVEKARTVIKTLDPKQQPVTVAPELQALKNQLTEKERKIQHLEHDYEKSRARHDQEEKLIISAWYNMGMALHQKMSGERLGSSNQAMSFLAQQRQSTNARRGLTRPIHPR</sequence>
<keyword evidence="5 7" id="KW-0175">Coiled coil</keyword>
<dbReference type="GO" id="GO:0008017">
    <property type="term" value="F:microtubule binding"/>
    <property type="evidence" value="ECO:0007669"/>
    <property type="project" value="InterPro"/>
</dbReference>
<organism evidence="10 11">
    <name type="scientific">Amphilophus citrinellus</name>
    <name type="common">Midas cichlid</name>
    <name type="synonym">Cichlasoma citrinellum</name>
    <dbReference type="NCBI Taxonomy" id="61819"/>
    <lineage>
        <taxon>Eukaryota</taxon>
        <taxon>Metazoa</taxon>
        <taxon>Chordata</taxon>
        <taxon>Craniata</taxon>
        <taxon>Vertebrata</taxon>
        <taxon>Euteleostomi</taxon>
        <taxon>Actinopterygii</taxon>
        <taxon>Neopterygii</taxon>
        <taxon>Teleostei</taxon>
        <taxon>Neoteleostei</taxon>
        <taxon>Acanthomorphata</taxon>
        <taxon>Ovalentaria</taxon>
        <taxon>Cichlomorphae</taxon>
        <taxon>Cichliformes</taxon>
        <taxon>Cichlidae</taxon>
        <taxon>New World cichlids</taxon>
        <taxon>Cichlasomatinae</taxon>
        <taxon>Heroini</taxon>
        <taxon>Amphilophus</taxon>
    </lineage>
</organism>
<dbReference type="AlphaFoldDB" id="A0A3Q0SY05"/>
<dbReference type="InterPro" id="IPR008636">
    <property type="entry name" value="Hook_C"/>
</dbReference>
<evidence type="ECO:0000256" key="4">
    <source>
        <dbReference type="ARBA" id="ARBA00022701"/>
    </source>
</evidence>
<dbReference type="PROSITE" id="PS50021">
    <property type="entry name" value="CH"/>
    <property type="match status" value="1"/>
</dbReference>
<feature type="domain" description="Calponin-homology (CH)" evidence="9">
    <location>
        <begin position="6"/>
        <end position="123"/>
    </location>
</feature>
<evidence type="ECO:0000259" key="9">
    <source>
        <dbReference type="PROSITE" id="PS50021"/>
    </source>
</evidence>
<dbReference type="Pfam" id="PF05622">
    <property type="entry name" value="HOOK"/>
    <property type="match status" value="1"/>
</dbReference>
<dbReference type="Gene3D" id="1.10.418.10">
    <property type="entry name" value="Calponin-like domain"/>
    <property type="match status" value="1"/>
</dbReference>
<keyword evidence="4" id="KW-0493">Microtubule</keyword>
<dbReference type="Ensembl" id="ENSACIT00000028288.1">
    <property type="protein sequence ID" value="ENSACIP00000027562.1"/>
    <property type="gene ID" value="ENSACIG00000021128.1"/>
</dbReference>
<evidence type="ECO:0000256" key="6">
    <source>
        <dbReference type="ARBA" id="ARBA00023212"/>
    </source>
</evidence>
<evidence type="ECO:0000256" key="1">
    <source>
        <dbReference type="ARBA" id="ARBA00004245"/>
    </source>
</evidence>
<keyword evidence="3" id="KW-0963">Cytoplasm</keyword>
<evidence type="ECO:0000256" key="2">
    <source>
        <dbReference type="ARBA" id="ARBA00006946"/>
    </source>
</evidence>
<dbReference type="GO" id="GO:0005813">
    <property type="term" value="C:centrosome"/>
    <property type="evidence" value="ECO:0007669"/>
    <property type="project" value="TreeGrafter"/>
</dbReference>
<dbReference type="GO" id="GO:0005737">
    <property type="term" value="C:cytoplasm"/>
    <property type="evidence" value="ECO:0007669"/>
    <property type="project" value="TreeGrafter"/>
</dbReference>
<evidence type="ECO:0000256" key="8">
    <source>
        <dbReference type="SAM" id="MobiDB-lite"/>
    </source>
</evidence>
<dbReference type="PANTHER" id="PTHR18947:SF37">
    <property type="entry name" value="PROTEIN HOOK HOMOLOG 2"/>
    <property type="match status" value="1"/>
</dbReference>
<dbReference type="GO" id="GO:0030705">
    <property type="term" value="P:cytoskeleton-dependent intracellular transport"/>
    <property type="evidence" value="ECO:0007669"/>
    <property type="project" value="InterPro"/>
</dbReference>
<feature type="coiled-coil region" evidence="7">
    <location>
        <begin position="114"/>
        <end position="190"/>
    </location>
</feature>
<dbReference type="GO" id="GO:0005874">
    <property type="term" value="C:microtubule"/>
    <property type="evidence" value="ECO:0007669"/>
    <property type="project" value="UniProtKB-KW"/>
</dbReference>
<name>A0A3Q0SY05_AMPCI</name>